<comment type="caution">
    <text evidence="3">The sequence shown here is derived from an EMBL/GenBank/DDBJ whole genome shotgun (WGS) entry which is preliminary data.</text>
</comment>
<evidence type="ECO:0000313" key="3">
    <source>
        <dbReference type="EMBL" id="PSK82424.1"/>
    </source>
</evidence>
<dbReference type="EMBL" id="BLAU01000001">
    <property type="protein sequence ID" value="GET22834.1"/>
    <property type="molecule type" value="Genomic_DNA"/>
</dbReference>
<reference evidence="2 5" key="2">
    <citation type="submission" date="2019-10" db="EMBL/GenBank/DDBJ databases">
        <title>Prolixibacter strains distinguished by the presence of nitrate reductase genes were adept at nitrate-dependent anaerobic corrosion of metallic iron and carbon steel.</title>
        <authorList>
            <person name="Iino T."/>
            <person name="Shono N."/>
            <person name="Ito K."/>
            <person name="Nakamura R."/>
            <person name="Sueoka K."/>
            <person name="Harayama S."/>
            <person name="Ohkuma M."/>
        </authorList>
    </citation>
    <scope>NUCLEOTIDE SEQUENCE [LARGE SCALE GENOMIC DNA]</scope>
    <source>
        <strain evidence="2 5">MIC1-1</strain>
    </source>
</reference>
<gene>
    <name evidence="3" type="ORF">CLV93_106172</name>
    <name evidence="2" type="ORF">JCM18694_30800</name>
</gene>
<evidence type="ECO:0000256" key="1">
    <source>
        <dbReference type="SAM" id="SignalP"/>
    </source>
</evidence>
<evidence type="ECO:0000313" key="4">
    <source>
        <dbReference type="Proteomes" id="UP000240621"/>
    </source>
</evidence>
<sequence>MKTKLFTIALLGTLAFTACSTSDSNEYCSNPGATCPDDTAIDASACCTDQSCYWTYDNTKYQCNGTDCSSVLDQIITSACVSSTKSVSIQNDADLAKLKAQLTAVTEKLLVEARGASGCE</sequence>
<evidence type="ECO:0000313" key="2">
    <source>
        <dbReference type="EMBL" id="GET22834.1"/>
    </source>
</evidence>
<dbReference type="EMBL" id="PYGC01000006">
    <property type="protein sequence ID" value="PSK82424.1"/>
    <property type="molecule type" value="Genomic_DNA"/>
</dbReference>
<dbReference type="AlphaFoldDB" id="A0A2P8CBU3"/>
<dbReference type="PROSITE" id="PS51257">
    <property type="entry name" value="PROKAR_LIPOPROTEIN"/>
    <property type="match status" value="1"/>
</dbReference>
<dbReference type="Proteomes" id="UP000240621">
    <property type="component" value="Unassembled WGS sequence"/>
</dbReference>
<feature type="chain" id="PRO_5015148514" description="Lipoprotein" evidence="1">
    <location>
        <begin position="21"/>
        <end position="120"/>
    </location>
</feature>
<evidence type="ECO:0008006" key="6">
    <source>
        <dbReference type="Google" id="ProtNLM"/>
    </source>
</evidence>
<keyword evidence="5" id="KW-1185">Reference proteome</keyword>
<dbReference type="RefSeq" id="WP_106542631.1">
    <property type="nucleotide sequence ID" value="NZ_BLAU01000001.1"/>
</dbReference>
<name>A0A2P8CBU3_9BACT</name>
<reference evidence="3 4" key="1">
    <citation type="submission" date="2018-03" db="EMBL/GenBank/DDBJ databases">
        <title>Genomic Encyclopedia of Archaeal and Bacterial Type Strains, Phase II (KMG-II): from individual species to whole genera.</title>
        <authorList>
            <person name="Goeker M."/>
        </authorList>
    </citation>
    <scope>NUCLEOTIDE SEQUENCE [LARGE SCALE GENOMIC DNA]</scope>
    <source>
        <strain evidence="3 4">DSM 27267</strain>
    </source>
</reference>
<feature type="signal peptide" evidence="1">
    <location>
        <begin position="1"/>
        <end position="20"/>
    </location>
</feature>
<organism evidence="3 4">
    <name type="scientific">Prolixibacter denitrificans</name>
    <dbReference type="NCBI Taxonomy" id="1541063"/>
    <lineage>
        <taxon>Bacteria</taxon>
        <taxon>Pseudomonadati</taxon>
        <taxon>Bacteroidota</taxon>
        <taxon>Bacteroidia</taxon>
        <taxon>Marinilabiliales</taxon>
        <taxon>Prolixibacteraceae</taxon>
        <taxon>Prolixibacter</taxon>
    </lineage>
</organism>
<evidence type="ECO:0000313" key="5">
    <source>
        <dbReference type="Proteomes" id="UP000396862"/>
    </source>
</evidence>
<protein>
    <recommendedName>
        <fullName evidence="6">Lipoprotein</fullName>
    </recommendedName>
</protein>
<proteinExistence type="predicted"/>
<accession>A0A2P8CBU3</accession>
<dbReference type="Proteomes" id="UP000396862">
    <property type="component" value="Unassembled WGS sequence"/>
</dbReference>
<keyword evidence="1" id="KW-0732">Signal</keyword>
<dbReference type="OrthoDB" id="1121464at2"/>